<evidence type="ECO:0000256" key="1">
    <source>
        <dbReference type="SAM" id="MobiDB-lite"/>
    </source>
</evidence>
<feature type="region of interest" description="Disordered" evidence="1">
    <location>
        <begin position="122"/>
        <end position="167"/>
    </location>
</feature>
<dbReference type="Gene3D" id="1.25.40.10">
    <property type="entry name" value="Tetratricopeptide repeat domain"/>
    <property type="match status" value="1"/>
</dbReference>
<organism evidence="2 3">
    <name type="scientific">Effrenium voratum</name>
    <dbReference type="NCBI Taxonomy" id="2562239"/>
    <lineage>
        <taxon>Eukaryota</taxon>
        <taxon>Sar</taxon>
        <taxon>Alveolata</taxon>
        <taxon>Dinophyceae</taxon>
        <taxon>Suessiales</taxon>
        <taxon>Symbiodiniaceae</taxon>
        <taxon>Effrenium</taxon>
    </lineage>
</organism>
<evidence type="ECO:0000313" key="3">
    <source>
        <dbReference type="Proteomes" id="UP001178507"/>
    </source>
</evidence>
<protein>
    <recommendedName>
        <fullName evidence="4">Chitin-binding type-4 domain-containing protein</fullName>
    </recommendedName>
</protein>
<comment type="caution">
    <text evidence="2">The sequence shown here is derived from an EMBL/GenBank/DDBJ whole genome shotgun (WGS) entry which is preliminary data.</text>
</comment>
<dbReference type="Gene3D" id="1.20.58.320">
    <property type="entry name" value="TPR-like"/>
    <property type="match status" value="1"/>
</dbReference>
<evidence type="ECO:0008006" key="4">
    <source>
        <dbReference type="Google" id="ProtNLM"/>
    </source>
</evidence>
<proteinExistence type="predicted"/>
<dbReference type="EMBL" id="CAUJNA010003763">
    <property type="protein sequence ID" value="CAJ1409320.1"/>
    <property type="molecule type" value="Genomic_DNA"/>
</dbReference>
<sequence>MQKDGELKALHSRAAAGELAGWAHHGDTCLALVVILDQFSRSLYRGTPSAYACDVAARAAANAALVRGDDKCHPPGPRRWALYLPFMHSEDLQDKVRCVNLMREGLGKSLFKGSAEAKALPKLNASGHEKKSAKSSPKIASSNSIEKGCKSPEVRRHEEEISEDESDISDLEDVKILKASHATHRARDGRKAYSMQAALEIPALPVLPLNHAHAQRFREMRLDAQTQQEALITRNRGLIDVLHEHQPWGRYRDRNGSMANAGSCAWDDCIWYTDFVQIPGEPTVNAEEFRTFNVKVSSGSEDWTAKSPWRAPGTAPVLGRGCGVYGGKRDFVEDSSGDLLKNLPPGTDGVDLPANEPTQWPKGSVQEVAWAIAANHGGGYSYRLCPKSGDVSEECFQRHVLKFVGDTQWLIYGNVTQMGESIASEMPRLALPLKRVTEGTFPKGSEWARNPVPSCDMFSQKMCEGLPQKKFINCAQAASGYDVVTCPPGRVQFPEPYPGISGHVPWWRSGLNATTPQWSTHLMGGSAGNPPVSRGFPFSVADLVQVPEDLPAGDYLLSWRWDCEQSTQVWQNCADLRIVEPEGPQGPPASQPAAQGPQGPPVGSEDTVLP</sequence>
<feature type="region of interest" description="Disordered" evidence="1">
    <location>
        <begin position="579"/>
        <end position="610"/>
    </location>
</feature>
<accession>A0AA36JPI4</accession>
<evidence type="ECO:0000313" key="2">
    <source>
        <dbReference type="EMBL" id="CAJ1409320.1"/>
    </source>
</evidence>
<feature type="compositionally biased region" description="Basic and acidic residues" evidence="1">
    <location>
        <begin position="147"/>
        <end position="159"/>
    </location>
</feature>
<dbReference type="InterPro" id="IPR010323">
    <property type="entry name" value="DUF924"/>
</dbReference>
<dbReference type="Proteomes" id="UP001178507">
    <property type="component" value="Unassembled WGS sequence"/>
</dbReference>
<dbReference type="AlphaFoldDB" id="A0AA36JPI4"/>
<feature type="compositionally biased region" description="Low complexity" evidence="1">
    <location>
        <begin position="134"/>
        <end position="145"/>
    </location>
</feature>
<reference evidence="2" key="1">
    <citation type="submission" date="2023-08" db="EMBL/GenBank/DDBJ databases">
        <authorList>
            <person name="Chen Y."/>
            <person name="Shah S."/>
            <person name="Dougan E. K."/>
            <person name="Thang M."/>
            <person name="Chan C."/>
        </authorList>
    </citation>
    <scope>NUCLEOTIDE SEQUENCE</scope>
</reference>
<dbReference type="SUPFAM" id="SSF48452">
    <property type="entry name" value="TPR-like"/>
    <property type="match status" value="1"/>
</dbReference>
<keyword evidence="3" id="KW-1185">Reference proteome</keyword>
<gene>
    <name evidence="2" type="ORF">EVOR1521_LOCUS30454</name>
</gene>
<dbReference type="Pfam" id="PF06041">
    <property type="entry name" value="DUF924"/>
    <property type="match status" value="1"/>
</dbReference>
<dbReference type="InterPro" id="IPR011990">
    <property type="entry name" value="TPR-like_helical_dom_sf"/>
</dbReference>
<name>A0AA36JPI4_9DINO</name>